<proteinExistence type="predicted"/>
<evidence type="ECO:0000256" key="3">
    <source>
        <dbReference type="SAM" id="SignalP"/>
    </source>
</evidence>
<keyword evidence="2 5" id="KW-0456">Lyase</keyword>
<dbReference type="AlphaFoldDB" id="A0A071M1U3"/>
<evidence type="ECO:0000313" key="5">
    <source>
        <dbReference type="EMBL" id="KEA54929.1"/>
    </source>
</evidence>
<evidence type="ECO:0000259" key="4">
    <source>
        <dbReference type="Pfam" id="PF05426"/>
    </source>
</evidence>
<reference evidence="5" key="1">
    <citation type="submission" date="2014-04" db="EMBL/GenBank/DDBJ databases">
        <title>In planta biocontrol of soil-borne Fusarium wilt of banana through a plant endophytic bacterium, Burkholderia cenocepacia 869T2.</title>
        <authorList>
            <person name="Ho Y.-N."/>
            <person name="Chiang H.-M."/>
            <person name="Chao C.-P."/>
            <person name="Su C.-C."/>
            <person name="Hsu H.-F."/>
            <person name="Guo C.-T."/>
            <person name="Hsieh J.-L."/>
            <person name="Huang C.-C."/>
        </authorList>
    </citation>
    <scope>NUCLEOTIDE SEQUENCE [LARGE SCALE GENOMIC DNA]</scope>
    <source>
        <strain evidence="5">869T2</strain>
    </source>
</reference>
<feature type="domain" description="Alginate lyase" evidence="4">
    <location>
        <begin position="31"/>
        <end position="256"/>
    </location>
</feature>
<feature type="chain" id="PRO_5001679628" evidence="3">
    <location>
        <begin position="29"/>
        <end position="318"/>
    </location>
</feature>
<sequence length="318" mass="35330">MRAIAFRRLSVALFAAGALFGAASASRACDVPAPVRTIDPPGYYDDPTGYARDVKPMRDFVAKLNAAAERADWSCALTLLDSWAQSDALMGKISGYQGYFERSWAGTDFAMVILRMPPGVREANRAPFNAIDPWLERIAIATRDSEAINRLHNNLVYWAGLDLIAIGTVTDNASLIDSGLLRVREGIRDIAADGSLAREVKRGNRALHYHTFALLPLVFAAELVHRRKIDLYRENGGAIGRLANLVIDAVENPDSFMKITPVRQDLFPWTFRDELSWVEPYYARFGDRRLPAIIAPRRPFSEWRLGGDVTAAWGAPLP</sequence>
<dbReference type="InterPro" id="IPR008397">
    <property type="entry name" value="Alginate_lyase_dom"/>
</dbReference>
<comment type="caution">
    <text evidence="5">The sequence shown here is derived from an EMBL/GenBank/DDBJ whole genome shotgun (WGS) entry which is preliminary data.</text>
</comment>
<dbReference type="SUPFAM" id="SSF48230">
    <property type="entry name" value="Chondroitin AC/alginate lyase"/>
    <property type="match status" value="1"/>
</dbReference>
<dbReference type="GO" id="GO:0016829">
    <property type="term" value="F:lyase activity"/>
    <property type="evidence" value="ECO:0007669"/>
    <property type="project" value="UniProtKB-KW"/>
</dbReference>
<accession>A0A071M1U3</accession>
<dbReference type="GO" id="GO:0042597">
    <property type="term" value="C:periplasmic space"/>
    <property type="evidence" value="ECO:0007669"/>
    <property type="project" value="InterPro"/>
</dbReference>
<keyword evidence="1 3" id="KW-0732">Signal</keyword>
<name>A0A071M1U3_9BURK</name>
<gene>
    <name evidence="5" type="ORF">DT99_35015</name>
</gene>
<evidence type="ECO:0000256" key="1">
    <source>
        <dbReference type="ARBA" id="ARBA00022729"/>
    </source>
</evidence>
<feature type="signal peptide" evidence="3">
    <location>
        <begin position="1"/>
        <end position="28"/>
    </location>
</feature>
<dbReference type="InterPro" id="IPR008929">
    <property type="entry name" value="Chondroitin_lyas"/>
</dbReference>
<evidence type="ECO:0000256" key="2">
    <source>
        <dbReference type="ARBA" id="ARBA00023239"/>
    </source>
</evidence>
<protein>
    <submittedName>
        <fullName evidence="5">Poly(Beta-D-mannuronate) lyase</fullName>
    </submittedName>
</protein>
<organism evidence="5">
    <name type="scientific">Burkholderia cenocepacia</name>
    <dbReference type="NCBI Taxonomy" id="95486"/>
    <lineage>
        <taxon>Bacteria</taxon>
        <taxon>Pseudomonadati</taxon>
        <taxon>Pseudomonadota</taxon>
        <taxon>Betaproteobacteria</taxon>
        <taxon>Burkholderiales</taxon>
        <taxon>Burkholderiaceae</taxon>
        <taxon>Burkholderia</taxon>
        <taxon>Burkholderia cepacia complex</taxon>
    </lineage>
</organism>
<dbReference type="EMBL" id="JJOA01000076">
    <property type="protein sequence ID" value="KEA54929.1"/>
    <property type="molecule type" value="Genomic_DNA"/>
</dbReference>
<dbReference type="Gene3D" id="1.50.10.100">
    <property type="entry name" value="Chondroitin AC/alginate lyase"/>
    <property type="match status" value="1"/>
</dbReference>
<dbReference type="OrthoDB" id="6972889at2"/>
<dbReference type="Pfam" id="PF05426">
    <property type="entry name" value="Alginate_lyase"/>
    <property type="match status" value="1"/>
</dbReference>